<dbReference type="GeneID" id="67149075"/>
<evidence type="ECO:0000256" key="1">
    <source>
        <dbReference type="ARBA" id="ARBA00004448"/>
    </source>
</evidence>
<keyword evidence="5" id="KW-0813">Transport</keyword>
<dbReference type="GO" id="GO:0008137">
    <property type="term" value="F:NADH dehydrogenase (ubiquinone) activity"/>
    <property type="evidence" value="ECO:0007669"/>
    <property type="project" value="UniProtKB-EC"/>
</dbReference>
<comment type="similarity">
    <text evidence="2 17">Belongs to the complex I subunit 2 family.</text>
</comment>
<dbReference type="InterPro" id="IPR003917">
    <property type="entry name" value="NADH_UbQ_OxRdtase_chain2"/>
</dbReference>
<evidence type="ECO:0000256" key="10">
    <source>
        <dbReference type="ARBA" id="ARBA00022982"/>
    </source>
</evidence>
<keyword evidence="11 17" id="KW-1133">Transmembrane helix</keyword>
<evidence type="ECO:0000256" key="4">
    <source>
        <dbReference type="ARBA" id="ARBA00021008"/>
    </source>
</evidence>
<dbReference type="AlphaFoldDB" id="A0A7U0FQU0"/>
<keyword evidence="10 17" id="KW-0249">Electron transport</keyword>
<feature type="transmembrane region" description="Helical" evidence="17">
    <location>
        <begin position="273"/>
        <end position="293"/>
    </location>
</feature>
<dbReference type="CTD" id="4536"/>
<evidence type="ECO:0000256" key="13">
    <source>
        <dbReference type="ARBA" id="ARBA00023075"/>
    </source>
</evidence>
<dbReference type="InterPro" id="IPR050175">
    <property type="entry name" value="Complex_I_Subunit_2"/>
</dbReference>
<dbReference type="InterPro" id="IPR010933">
    <property type="entry name" value="NADH_DH_su2_C"/>
</dbReference>
<sequence length="347" mass="37869">MTAFLPVIFLFSLGLGTTITFASSHWVLAWMGLEINTLSILPLMANSHHPRAIEAATKYFLTQATAATTMLFAGISNAWITGQWDILQMSHPVPTTLAILALSMKMGLAPFHYWLPEVLQGLNLTTALILSTWQKLAPFILLIQMTPTHPNILMWLGLLSILIGSWGGLGQLQLRKILAYSSIAHLGWTAVVMQFSVQISLLILLTYMIMTSAMFLMFNFNKATNFGALTISWTKAPTLASLAPLVFLSLGGLPPLTGFAPKWLAIQELTTQGQVLVSLLAALAALIGLYFYLRLARTMSMTFSPNNPSGMTPWRLPVVQQTLPLAISVIASTSLLPLTPMIVAMIS</sequence>
<dbReference type="Pfam" id="PF06444">
    <property type="entry name" value="NADH_dehy_S2_C"/>
    <property type="match status" value="1"/>
</dbReference>
<keyword evidence="13 17" id="KW-0830">Ubiquinone</keyword>
<feature type="transmembrane region" description="Helical" evidence="17">
    <location>
        <begin position="323"/>
        <end position="346"/>
    </location>
</feature>
<feature type="transmembrane region" description="Helical" evidence="17">
    <location>
        <begin position="92"/>
        <end position="115"/>
    </location>
</feature>
<keyword evidence="8 17" id="KW-0999">Mitochondrion inner membrane</keyword>
<evidence type="ECO:0000256" key="6">
    <source>
        <dbReference type="ARBA" id="ARBA00022660"/>
    </source>
</evidence>
<feature type="transmembrane region" description="Helical" evidence="17">
    <location>
        <begin position="201"/>
        <end position="220"/>
    </location>
</feature>
<feature type="transmembrane region" description="Helical" evidence="17">
    <location>
        <begin position="177"/>
        <end position="195"/>
    </location>
</feature>
<keyword evidence="12 17" id="KW-0520">NAD</keyword>
<dbReference type="EMBL" id="MW136414">
    <property type="protein sequence ID" value="QQV70742.1"/>
    <property type="molecule type" value="Genomic_DNA"/>
</dbReference>
<evidence type="ECO:0000256" key="11">
    <source>
        <dbReference type="ARBA" id="ARBA00022989"/>
    </source>
</evidence>
<comment type="function">
    <text evidence="17">Core subunit of the mitochondrial membrane respiratory chain NADH dehydrogenase (Complex I) which catalyzes electron transfer from NADH through the respiratory chain, using ubiquinone as an electron acceptor. Essential for the catalytic activity and assembly of complex I.</text>
</comment>
<feature type="transmembrane region" description="Helical" evidence="17">
    <location>
        <begin position="152"/>
        <end position="170"/>
    </location>
</feature>
<dbReference type="PRINTS" id="PR01436">
    <property type="entry name" value="NADHDHGNASE2"/>
</dbReference>
<dbReference type="RefSeq" id="YP_010149405.1">
    <property type="nucleotide sequence ID" value="NC_057125.1"/>
</dbReference>
<evidence type="ECO:0000256" key="8">
    <source>
        <dbReference type="ARBA" id="ARBA00022792"/>
    </source>
</evidence>
<keyword evidence="9 17" id="KW-1278">Translocase</keyword>
<keyword evidence="7 17" id="KW-0812">Transmembrane</keyword>
<keyword evidence="6 17" id="KW-0679">Respiratory chain</keyword>
<dbReference type="GO" id="GO:0005743">
    <property type="term" value="C:mitochondrial inner membrane"/>
    <property type="evidence" value="ECO:0007669"/>
    <property type="project" value="UniProtKB-SubCell"/>
</dbReference>
<evidence type="ECO:0000256" key="7">
    <source>
        <dbReference type="ARBA" id="ARBA00022692"/>
    </source>
</evidence>
<dbReference type="InterPro" id="IPR001750">
    <property type="entry name" value="ND/Mrp_TM"/>
</dbReference>
<dbReference type="PANTHER" id="PTHR46552:SF1">
    <property type="entry name" value="NADH-UBIQUINONE OXIDOREDUCTASE CHAIN 2"/>
    <property type="match status" value="1"/>
</dbReference>
<evidence type="ECO:0000313" key="20">
    <source>
        <dbReference type="EMBL" id="QQV70742.1"/>
    </source>
</evidence>
<evidence type="ECO:0000256" key="16">
    <source>
        <dbReference type="ARBA" id="ARBA00049551"/>
    </source>
</evidence>
<dbReference type="PANTHER" id="PTHR46552">
    <property type="entry name" value="NADH-UBIQUINONE OXIDOREDUCTASE CHAIN 2"/>
    <property type="match status" value="1"/>
</dbReference>
<feature type="domain" description="NADH:quinone oxidoreductase/Mrp antiporter transmembrane" evidence="18">
    <location>
        <begin position="23"/>
        <end position="287"/>
    </location>
</feature>
<reference evidence="20" key="1">
    <citation type="submission" date="2020-10" db="EMBL/GenBank/DDBJ databases">
        <authorList>
            <person name="Yu W."/>
        </authorList>
    </citation>
    <scope>NUCLEOTIDE SEQUENCE</scope>
    <source>
        <tissue evidence="20">Muscle</tissue>
    </source>
</reference>
<feature type="transmembrane region" description="Helical" evidence="17">
    <location>
        <begin position="232"/>
        <end position="253"/>
    </location>
</feature>
<dbReference type="GO" id="GO:0006120">
    <property type="term" value="P:mitochondrial electron transport, NADH to ubiquinone"/>
    <property type="evidence" value="ECO:0007669"/>
    <property type="project" value="InterPro"/>
</dbReference>
<gene>
    <name evidence="20" type="primary">ND2</name>
</gene>
<evidence type="ECO:0000256" key="12">
    <source>
        <dbReference type="ARBA" id="ARBA00023027"/>
    </source>
</evidence>
<dbReference type="Pfam" id="PF00361">
    <property type="entry name" value="Proton_antipo_M"/>
    <property type="match status" value="1"/>
</dbReference>
<protein>
    <recommendedName>
        <fullName evidence="4 17">NADH-ubiquinone oxidoreductase chain 2</fullName>
        <ecNumber evidence="3 17">7.1.1.2</ecNumber>
    </recommendedName>
</protein>
<comment type="catalytic activity">
    <reaction evidence="16 17">
        <text>a ubiquinone + NADH + 5 H(+)(in) = a ubiquinol + NAD(+) + 4 H(+)(out)</text>
        <dbReference type="Rhea" id="RHEA:29091"/>
        <dbReference type="Rhea" id="RHEA-COMP:9565"/>
        <dbReference type="Rhea" id="RHEA-COMP:9566"/>
        <dbReference type="ChEBI" id="CHEBI:15378"/>
        <dbReference type="ChEBI" id="CHEBI:16389"/>
        <dbReference type="ChEBI" id="CHEBI:17976"/>
        <dbReference type="ChEBI" id="CHEBI:57540"/>
        <dbReference type="ChEBI" id="CHEBI:57945"/>
        <dbReference type="EC" id="7.1.1.2"/>
    </reaction>
</comment>
<keyword evidence="15 17" id="KW-0472">Membrane</keyword>
<evidence type="ECO:0000256" key="5">
    <source>
        <dbReference type="ARBA" id="ARBA00022448"/>
    </source>
</evidence>
<evidence type="ECO:0000256" key="14">
    <source>
        <dbReference type="ARBA" id="ARBA00023128"/>
    </source>
</evidence>
<evidence type="ECO:0000256" key="2">
    <source>
        <dbReference type="ARBA" id="ARBA00007012"/>
    </source>
</evidence>
<comment type="subcellular location">
    <subcellularLocation>
        <location evidence="1 17">Mitochondrion inner membrane</location>
        <topology evidence="1 17">Multi-pass membrane protein</topology>
    </subcellularLocation>
</comment>
<evidence type="ECO:0000256" key="9">
    <source>
        <dbReference type="ARBA" id="ARBA00022967"/>
    </source>
</evidence>
<evidence type="ECO:0000256" key="3">
    <source>
        <dbReference type="ARBA" id="ARBA00012944"/>
    </source>
</evidence>
<evidence type="ECO:0000256" key="15">
    <source>
        <dbReference type="ARBA" id="ARBA00023136"/>
    </source>
</evidence>
<feature type="transmembrane region" description="Helical" evidence="17">
    <location>
        <begin position="59"/>
        <end position="80"/>
    </location>
</feature>
<evidence type="ECO:0000259" key="18">
    <source>
        <dbReference type="Pfam" id="PF00361"/>
    </source>
</evidence>
<organism evidence="20">
    <name type="scientific">Heniochus chrysostomus</name>
    <name type="common">Threeband pennantfish</name>
    <dbReference type="NCBI Taxonomy" id="109925"/>
    <lineage>
        <taxon>Eukaryota</taxon>
        <taxon>Metazoa</taxon>
        <taxon>Chordata</taxon>
        <taxon>Craniata</taxon>
        <taxon>Vertebrata</taxon>
        <taxon>Euteleostomi</taxon>
        <taxon>Actinopterygii</taxon>
        <taxon>Neopterygii</taxon>
        <taxon>Teleostei</taxon>
        <taxon>Neoteleostei</taxon>
        <taxon>Acanthomorphata</taxon>
        <taxon>Eupercaria</taxon>
        <taxon>Chaetodontiformes</taxon>
        <taxon>Chaetodontidae</taxon>
        <taxon>Heniochus</taxon>
    </lineage>
</organism>
<keyword evidence="14 17" id="KW-0496">Mitochondrion</keyword>
<feature type="domain" description="NADH dehydrogenase subunit 2 C-terminal" evidence="19">
    <location>
        <begin position="289"/>
        <end position="342"/>
    </location>
</feature>
<evidence type="ECO:0000259" key="19">
    <source>
        <dbReference type="Pfam" id="PF06444"/>
    </source>
</evidence>
<geneLocation type="mitochondrion" evidence="20"/>
<proteinExistence type="inferred from homology"/>
<accession>A0A7U0FQU0</accession>
<evidence type="ECO:0000256" key="17">
    <source>
        <dbReference type="RuleBase" id="RU003403"/>
    </source>
</evidence>
<name>A0A7U0FQU0_HENCH</name>
<dbReference type="EC" id="7.1.1.2" evidence="3 17"/>